<dbReference type="Proteomes" id="UP000075182">
    <property type="component" value="Unassembled WGS sequence"/>
</dbReference>
<name>A0A126UM47_STRSU</name>
<sequence length="252" mass="27299">MENTPRLNLVIDVLMLAGAILAQSGAEIHRVEDTMIRIAHSHGIEQANVLAIPAAIFFSIDHTNISRMKRIVNSNYDMQKVCDVNQISRSLANEEISLEEAWSQLNAIKQQKPPYNNIQITLAAVVAAPFFTIMFGGSLLDAAGAVLATALAFPISLIVERYIGIDFVTTFVGAFVFSLTSYLLSATTTLPINPNLINAGAVMPFVPGIAFTNAVRDLMTNHINTGMTKFFQTALIILSLGAGTTVAFMLVR</sequence>
<evidence type="ECO:0000256" key="3">
    <source>
        <dbReference type="ARBA" id="ARBA00022692"/>
    </source>
</evidence>
<dbReference type="InterPro" id="IPR010619">
    <property type="entry name" value="ThrE-like_N"/>
</dbReference>
<reference evidence="11 13" key="3">
    <citation type="submission" date="2020-07" db="EMBL/GenBank/DDBJ databases">
        <title>Complete genome sequences of Streptococcus suis pig pathogenic strain 10, 13-00283-02 and 16085/3b.</title>
        <authorList>
            <person name="Bunk B."/>
            <person name="Jakobczak B."/>
            <person name="Florian V."/>
            <person name="Dittmar D."/>
            <person name="Maeder U."/>
            <person name="Jarek M."/>
            <person name="Baums C.G."/>
            <person name="Haeussler S."/>
            <person name="Voelker U."/>
            <person name="Michalik S."/>
        </authorList>
    </citation>
    <scope>NUCLEOTIDE SEQUENCE [LARGE SCALE GENOMIC DNA]</scope>
    <source>
        <strain evidence="11 13">13-00283-02</strain>
    </source>
</reference>
<dbReference type="Proteomes" id="UP000548355">
    <property type="component" value="Unassembled WGS sequence"/>
</dbReference>
<dbReference type="PATRIC" id="fig|1307.1317.peg.41"/>
<dbReference type="GO" id="GO:0022857">
    <property type="term" value="F:transmembrane transporter activity"/>
    <property type="evidence" value="ECO:0007669"/>
    <property type="project" value="InterPro"/>
</dbReference>
<dbReference type="GO" id="GO:0015744">
    <property type="term" value="P:succinate transport"/>
    <property type="evidence" value="ECO:0007669"/>
    <property type="project" value="TreeGrafter"/>
</dbReference>
<evidence type="ECO:0000256" key="7">
    <source>
        <dbReference type="SAM" id="Phobius"/>
    </source>
</evidence>
<dbReference type="EMBL" id="CP058741">
    <property type="protein sequence ID" value="QOE28519.1"/>
    <property type="molecule type" value="Genomic_DNA"/>
</dbReference>
<reference evidence="9 12" key="1">
    <citation type="submission" date="2016-02" db="EMBL/GenBank/DDBJ databases">
        <authorList>
            <consortium name="Pathogen Informatics"/>
        </authorList>
    </citation>
    <scope>NUCLEOTIDE SEQUENCE [LARGE SCALE GENOMIC DNA]</scope>
    <source>
        <strain evidence="9 12">SS999</strain>
    </source>
</reference>
<feature type="transmembrane region" description="Helical" evidence="7">
    <location>
        <begin position="230"/>
        <end position="251"/>
    </location>
</feature>
<comment type="similarity">
    <text evidence="6">Belongs to the ThrE exporter (TC 2.A.79) family.</text>
</comment>
<keyword evidence="4 7" id="KW-1133">Transmembrane helix</keyword>
<feature type="transmembrane region" description="Helical" evidence="7">
    <location>
        <begin position="7"/>
        <end position="26"/>
    </location>
</feature>
<evidence type="ECO:0000313" key="9">
    <source>
        <dbReference type="EMBL" id="CYX41550.1"/>
    </source>
</evidence>
<dbReference type="GO" id="GO:0005886">
    <property type="term" value="C:plasma membrane"/>
    <property type="evidence" value="ECO:0007669"/>
    <property type="project" value="UniProtKB-SubCell"/>
</dbReference>
<protein>
    <submittedName>
        <fullName evidence="9">Membrane protein</fullName>
    </submittedName>
    <submittedName>
        <fullName evidence="10">Threonine/serine exporter family protein</fullName>
    </submittedName>
</protein>
<reference evidence="10 14" key="2">
    <citation type="submission" date="2020-06" db="EMBL/GenBank/DDBJ databases">
        <title>Pan-genome analysis of Streptococcus suis serotype 2 revealed genomic diversity among strains of different virulence.</title>
        <authorList>
            <person name="Guo G."/>
            <person name="Zhang W."/>
        </authorList>
    </citation>
    <scope>NUCLEOTIDE SEQUENCE [LARGE SCALE GENOMIC DNA]</scope>
    <source>
        <strain evidence="10 14">ZJ92091101</strain>
    </source>
</reference>
<evidence type="ECO:0000313" key="14">
    <source>
        <dbReference type="Proteomes" id="UP000548355"/>
    </source>
</evidence>
<gene>
    <name evidence="9" type="primary">yjjP</name>
    <name evidence="9" type="ORF">ERS132536_00141</name>
    <name evidence="10" type="ORF">HU146_04410</name>
    <name evidence="11" type="ORF">SSU1300283_01200</name>
</gene>
<feature type="transmembrane region" description="Helical" evidence="7">
    <location>
        <begin position="118"/>
        <end position="136"/>
    </location>
</feature>
<dbReference type="InterPro" id="IPR050539">
    <property type="entry name" value="ThrE_Dicarb/AminoAcid_Exp"/>
</dbReference>
<evidence type="ECO:0000313" key="10">
    <source>
        <dbReference type="EMBL" id="NVH36503.1"/>
    </source>
</evidence>
<accession>A0A126UM47</accession>
<evidence type="ECO:0000313" key="13">
    <source>
        <dbReference type="Proteomes" id="UP000516797"/>
    </source>
</evidence>
<dbReference type="Proteomes" id="UP000516797">
    <property type="component" value="Chromosome"/>
</dbReference>
<keyword evidence="2" id="KW-1003">Cell membrane</keyword>
<dbReference type="AlphaFoldDB" id="A0A126UM47"/>
<dbReference type="OrthoDB" id="9813917at2"/>
<evidence type="ECO:0000259" key="8">
    <source>
        <dbReference type="Pfam" id="PF06738"/>
    </source>
</evidence>
<evidence type="ECO:0000256" key="2">
    <source>
        <dbReference type="ARBA" id="ARBA00022475"/>
    </source>
</evidence>
<dbReference type="EMBL" id="JABXEU010000010">
    <property type="protein sequence ID" value="NVH36503.1"/>
    <property type="molecule type" value="Genomic_DNA"/>
</dbReference>
<evidence type="ECO:0000313" key="12">
    <source>
        <dbReference type="Proteomes" id="UP000075182"/>
    </source>
</evidence>
<feature type="transmembrane region" description="Helical" evidence="7">
    <location>
        <begin position="38"/>
        <end position="60"/>
    </location>
</feature>
<dbReference type="RefSeq" id="WP_002937708.1">
    <property type="nucleotide sequence ID" value="NZ_BCBZ01000065.1"/>
</dbReference>
<evidence type="ECO:0000256" key="1">
    <source>
        <dbReference type="ARBA" id="ARBA00004651"/>
    </source>
</evidence>
<dbReference type="EMBL" id="FIMD01000001">
    <property type="protein sequence ID" value="CYX41550.1"/>
    <property type="molecule type" value="Genomic_DNA"/>
</dbReference>
<keyword evidence="3 7" id="KW-0812">Transmembrane</keyword>
<dbReference type="PANTHER" id="PTHR34390">
    <property type="entry name" value="UPF0442 PROTEIN YJJB-RELATED"/>
    <property type="match status" value="1"/>
</dbReference>
<proteinExistence type="inferred from homology"/>
<feature type="transmembrane region" description="Helical" evidence="7">
    <location>
        <begin position="196"/>
        <end position="218"/>
    </location>
</feature>
<feature type="transmembrane region" description="Helical" evidence="7">
    <location>
        <begin position="166"/>
        <end position="184"/>
    </location>
</feature>
<evidence type="ECO:0000256" key="5">
    <source>
        <dbReference type="ARBA" id="ARBA00023136"/>
    </source>
</evidence>
<evidence type="ECO:0000256" key="6">
    <source>
        <dbReference type="ARBA" id="ARBA00034125"/>
    </source>
</evidence>
<feature type="domain" description="Threonine/serine exporter-like N-terminal" evidence="8">
    <location>
        <begin position="12"/>
        <end position="250"/>
    </location>
</feature>
<evidence type="ECO:0000313" key="11">
    <source>
        <dbReference type="EMBL" id="QOE28519.1"/>
    </source>
</evidence>
<comment type="subcellular location">
    <subcellularLocation>
        <location evidence="1">Cell membrane</location>
        <topology evidence="1">Multi-pass membrane protein</topology>
    </subcellularLocation>
</comment>
<organism evidence="10 14">
    <name type="scientific">Streptococcus suis</name>
    <dbReference type="NCBI Taxonomy" id="1307"/>
    <lineage>
        <taxon>Bacteria</taxon>
        <taxon>Bacillati</taxon>
        <taxon>Bacillota</taxon>
        <taxon>Bacilli</taxon>
        <taxon>Lactobacillales</taxon>
        <taxon>Streptococcaceae</taxon>
        <taxon>Streptococcus</taxon>
    </lineage>
</organism>
<keyword evidence="5 7" id="KW-0472">Membrane</keyword>
<evidence type="ECO:0000256" key="4">
    <source>
        <dbReference type="ARBA" id="ARBA00022989"/>
    </source>
</evidence>
<dbReference type="Pfam" id="PF06738">
    <property type="entry name" value="ThrE"/>
    <property type="match status" value="1"/>
</dbReference>
<dbReference type="PANTHER" id="PTHR34390:SF2">
    <property type="entry name" value="SUCCINATE TRANSPORTER SUBUNIT YJJP-RELATED"/>
    <property type="match status" value="1"/>
</dbReference>